<dbReference type="InterPro" id="IPR012640">
    <property type="entry name" value="Membr_lipoprot_lipid_attach_CS"/>
</dbReference>
<dbReference type="RefSeq" id="WP_136136414.1">
    <property type="nucleotide sequence ID" value="NZ_SDGV01000010.1"/>
</dbReference>
<sequence length="349" mass="39402">MKKLFLFLGSVFLLSGCSSTKDLSNYVEVEFTGMNSEGMAIATVDTDKLNKDLFNYESDSDFLDEKAQKEMEVVYNSYKIKLDKSENLSNGDKVNITVSVNQDKTKKIKSGKKEVVVKGLEEPKKLTSKEVEKALVINFNGTSGRGEAQIDNTFDAPLYNIEFKIKNDGKLKNDEQAKVAITKDLKQSLSIIGYALEEKFDPTFEVKGLDHVAAKVTDISNLDDIKQMIDEEAKRNYEDSEYLFKYDISLNKMMYRQFFKENSKEDTGSYTNADGNLIGIYTIKQYTAGTDSKLEDTFTAIIGFSNIVLDENNKVNVAEMENISTKKDKTYSLDSVTKLYEGFGYSEVK</sequence>
<evidence type="ECO:0000313" key="2">
    <source>
        <dbReference type="EMBL" id="THB61642.1"/>
    </source>
</evidence>
<keyword evidence="3" id="KW-1185">Reference proteome</keyword>
<organism evidence="2 3">
    <name type="scientific">Vagococcus silagei</name>
    <dbReference type="NCBI Taxonomy" id="2508885"/>
    <lineage>
        <taxon>Bacteria</taxon>
        <taxon>Bacillati</taxon>
        <taxon>Bacillota</taxon>
        <taxon>Bacilli</taxon>
        <taxon>Lactobacillales</taxon>
        <taxon>Enterococcaceae</taxon>
        <taxon>Vagococcus</taxon>
    </lineage>
</organism>
<dbReference type="EMBL" id="SDGV01000010">
    <property type="protein sequence ID" value="THB61642.1"/>
    <property type="molecule type" value="Genomic_DNA"/>
</dbReference>
<dbReference type="OrthoDB" id="1654259at2"/>
<accession>A0A4S3B4A3</accession>
<dbReference type="AlphaFoldDB" id="A0A4S3B4A3"/>
<protein>
    <submittedName>
        <fullName evidence="2">Uncharacterized protein</fullName>
    </submittedName>
</protein>
<keyword evidence="1" id="KW-0732">Signal</keyword>
<name>A0A4S3B4A3_9ENTE</name>
<gene>
    <name evidence="2" type="ORF">ESZ54_04105</name>
</gene>
<proteinExistence type="predicted"/>
<comment type="caution">
    <text evidence="2">The sequence shown here is derived from an EMBL/GenBank/DDBJ whole genome shotgun (WGS) entry which is preliminary data.</text>
</comment>
<evidence type="ECO:0000313" key="3">
    <source>
        <dbReference type="Proteomes" id="UP000310506"/>
    </source>
</evidence>
<evidence type="ECO:0000256" key="1">
    <source>
        <dbReference type="ARBA" id="ARBA00022729"/>
    </source>
</evidence>
<dbReference type="Pfam" id="PF08139">
    <property type="entry name" value="LPAM_1"/>
    <property type="match status" value="1"/>
</dbReference>
<dbReference type="Proteomes" id="UP000310506">
    <property type="component" value="Unassembled WGS sequence"/>
</dbReference>
<dbReference type="PROSITE" id="PS51257">
    <property type="entry name" value="PROKAR_LIPOPROTEIN"/>
    <property type="match status" value="1"/>
</dbReference>
<reference evidence="2 3" key="1">
    <citation type="submission" date="2019-01" db="EMBL/GenBank/DDBJ databases">
        <title>Vagococcus silagei sp. nov. isolated from brewer's grain.</title>
        <authorList>
            <person name="Guu J.-R."/>
        </authorList>
    </citation>
    <scope>NUCLEOTIDE SEQUENCE [LARGE SCALE GENOMIC DNA]</scope>
    <source>
        <strain evidence="2 3">2B-2</strain>
    </source>
</reference>